<evidence type="ECO:0000313" key="3">
    <source>
        <dbReference type="EMBL" id="GAA4822315.1"/>
    </source>
</evidence>
<comment type="caution">
    <text evidence="3">The sequence shown here is derived from an EMBL/GenBank/DDBJ whole genome shotgun (WGS) entry which is preliminary data.</text>
</comment>
<dbReference type="SUPFAM" id="SSF51735">
    <property type="entry name" value="NAD(P)-binding Rossmann-fold domains"/>
    <property type="match status" value="1"/>
</dbReference>
<dbReference type="Pfam" id="PF13561">
    <property type="entry name" value="adh_short_C2"/>
    <property type="match status" value="1"/>
</dbReference>
<evidence type="ECO:0000259" key="2">
    <source>
        <dbReference type="SMART" id="SM00822"/>
    </source>
</evidence>
<dbReference type="PANTHER" id="PTHR42760">
    <property type="entry name" value="SHORT-CHAIN DEHYDROGENASES/REDUCTASES FAMILY MEMBER"/>
    <property type="match status" value="1"/>
</dbReference>
<dbReference type="PANTHER" id="PTHR42760:SF40">
    <property type="entry name" value="3-OXOACYL-[ACYL-CARRIER-PROTEIN] REDUCTASE, CHLOROPLASTIC"/>
    <property type="match status" value="1"/>
</dbReference>
<dbReference type="PRINTS" id="PR00081">
    <property type="entry name" value="GDHRDH"/>
</dbReference>
<dbReference type="InterPro" id="IPR020904">
    <property type="entry name" value="Sc_DH/Rdtase_CS"/>
</dbReference>
<sequence>MTTQSDTNGRIVLVTGAGGGVGAALVRRFLDNGDTVVGTDRSADALSALETDMAAGPALVTIAGDITDGDDVDALAATVRRAGGGRLDVLVNCAGYFPFHSFTDTTPALWRNVIEVNLTGYYLVTHTMLPLMTGHGRGRIINFGSASMFPGVAGQVHYVSAKSGLMGFTRSLAREVGDAGITVNMVTPGVTMTGPVRENFAPELIESQRDGRAIKRDQQPGDLVGPVFFLASPDADFITGQTLNVDGGMFMN</sequence>
<dbReference type="InterPro" id="IPR057326">
    <property type="entry name" value="KR_dom"/>
</dbReference>
<reference evidence="4" key="1">
    <citation type="journal article" date="2019" name="Int. J. Syst. Evol. Microbiol.">
        <title>The Global Catalogue of Microorganisms (GCM) 10K type strain sequencing project: providing services to taxonomists for standard genome sequencing and annotation.</title>
        <authorList>
            <consortium name="The Broad Institute Genomics Platform"/>
            <consortium name="The Broad Institute Genome Sequencing Center for Infectious Disease"/>
            <person name="Wu L."/>
            <person name="Ma J."/>
        </authorList>
    </citation>
    <scope>NUCLEOTIDE SEQUENCE [LARGE SCALE GENOMIC DNA]</scope>
    <source>
        <strain evidence="4">JCM 18542</strain>
    </source>
</reference>
<dbReference type="InterPro" id="IPR002347">
    <property type="entry name" value="SDR_fam"/>
</dbReference>
<dbReference type="Proteomes" id="UP001500839">
    <property type="component" value="Unassembled WGS sequence"/>
</dbReference>
<dbReference type="Gene3D" id="3.40.50.720">
    <property type="entry name" value="NAD(P)-binding Rossmann-like Domain"/>
    <property type="match status" value="1"/>
</dbReference>
<keyword evidence="4" id="KW-1185">Reference proteome</keyword>
<feature type="domain" description="Ketoreductase" evidence="2">
    <location>
        <begin position="10"/>
        <end position="189"/>
    </location>
</feature>
<name>A0ABP9D254_9ACTN</name>
<dbReference type="RefSeq" id="WP_200174772.1">
    <property type="nucleotide sequence ID" value="NZ_BAABKQ010000001.1"/>
</dbReference>
<dbReference type="InterPro" id="IPR036291">
    <property type="entry name" value="NAD(P)-bd_dom_sf"/>
</dbReference>
<proteinExistence type="inferred from homology"/>
<dbReference type="EMBL" id="BAABKQ010000001">
    <property type="protein sequence ID" value="GAA4822315.1"/>
    <property type="molecule type" value="Genomic_DNA"/>
</dbReference>
<dbReference type="CDD" id="cd05233">
    <property type="entry name" value="SDR_c"/>
    <property type="match status" value="1"/>
</dbReference>
<protein>
    <submittedName>
        <fullName evidence="3">SDR family oxidoreductase</fullName>
    </submittedName>
</protein>
<dbReference type="PRINTS" id="PR00080">
    <property type="entry name" value="SDRFAMILY"/>
</dbReference>
<dbReference type="SMART" id="SM00822">
    <property type="entry name" value="PKS_KR"/>
    <property type="match status" value="1"/>
</dbReference>
<dbReference type="PROSITE" id="PS00061">
    <property type="entry name" value="ADH_SHORT"/>
    <property type="match status" value="1"/>
</dbReference>
<comment type="similarity">
    <text evidence="1">Belongs to the short-chain dehydrogenases/reductases (SDR) family.</text>
</comment>
<accession>A0ABP9D254</accession>
<evidence type="ECO:0000256" key="1">
    <source>
        <dbReference type="ARBA" id="ARBA00006484"/>
    </source>
</evidence>
<gene>
    <name evidence="3" type="ORF">GCM10023353_33470</name>
</gene>
<organism evidence="3 4">
    <name type="scientific">Tomitella cavernea</name>
    <dbReference type="NCBI Taxonomy" id="1387982"/>
    <lineage>
        <taxon>Bacteria</taxon>
        <taxon>Bacillati</taxon>
        <taxon>Actinomycetota</taxon>
        <taxon>Actinomycetes</taxon>
        <taxon>Mycobacteriales</taxon>
        <taxon>Tomitella</taxon>
    </lineage>
</organism>
<evidence type="ECO:0000313" key="4">
    <source>
        <dbReference type="Proteomes" id="UP001500839"/>
    </source>
</evidence>